<keyword evidence="10" id="KW-1133">Transmembrane helix</keyword>
<reference evidence="12 13" key="1">
    <citation type="submission" date="2017-05" db="EMBL/GenBank/DDBJ databases">
        <title>Vagococcus spp. assemblies.</title>
        <authorList>
            <person name="Gulvik C.A."/>
        </authorList>
    </citation>
    <scope>NUCLEOTIDE SEQUENCE [LARGE SCALE GENOMIC DNA]</scope>
    <source>
        <strain evidence="12 13">CCUG 41755</strain>
    </source>
</reference>
<dbReference type="GO" id="GO:0071555">
    <property type="term" value="P:cell wall organization"/>
    <property type="evidence" value="ECO:0007669"/>
    <property type="project" value="UniProtKB-KW"/>
</dbReference>
<feature type="binding site" evidence="8">
    <location>
        <position position="245"/>
    </location>
    <ligand>
        <name>substrate</name>
    </ligand>
</feature>
<evidence type="ECO:0000256" key="4">
    <source>
        <dbReference type="ARBA" id="ARBA00022960"/>
    </source>
</evidence>
<dbReference type="Pfam" id="PF00768">
    <property type="entry name" value="Peptidase_S11"/>
    <property type="match status" value="1"/>
</dbReference>
<dbReference type="PRINTS" id="PR00725">
    <property type="entry name" value="DADACBPTASE1"/>
</dbReference>
<dbReference type="PANTHER" id="PTHR21581">
    <property type="entry name" value="D-ALANYL-D-ALANINE CARBOXYPEPTIDASE"/>
    <property type="match status" value="1"/>
</dbReference>
<feature type="active site" description="Proton acceptor" evidence="7">
    <location>
        <position position="78"/>
    </location>
</feature>
<evidence type="ECO:0000313" key="13">
    <source>
        <dbReference type="Proteomes" id="UP000287101"/>
    </source>
</evidence>
<dbReference type="GO" id="GO:0009002">
    <property type="term" value="F:serine-type D-Ala-D-Ala carboxypeptidase activity"/>
    <property type="evidence" value="ECO:0007669"/>
    <property type="project" value="InterPro"/>
</dbReference>
<feature type="transmembrane region" description="Helical" evidence="10">
    <location>
        <begin position="7"/>
        <end position="23"/>
    </location>
</feature>
<evidence type="ECO:0000313" key="12">
    <source>
        <dbReference type="EMBL" id="RSU03032.1"/>
    </source>
</evidence>
<dbReference type="EMBL" id="NGJY01000002">
    <property type="protein sequence ID" value="RSU03032.1"/>
    <property type="molecule type" value="Genomic_DNA"/>
</dbReference>
<dbReference type="Gene3D" id="3.40.710.10">
    <property type="entry name" value="DD-peptidase/beta-lactamase superfamily"/>
    <property type="match status" value="1"/>
</dbReference>
<keyword evidence="10" id="KW-0812">Transmembrane</keyword>
<dbReference type="PANTHER" id="PTHR21581:SF6">
    <property type="entry name" value="TRAFFICKING PROTEIN PARTICLE COMPLEX SUBUNIT 12"/>
    <property type="match status" value="1"/>
</dbReference>
<feature type="active site" evidence="7">
    <location>
        <position position="139"/>
    </location>
</feature>
<dbReference type="GO" id="GO:0008360">
    <property type="term" value="P:regulation of cell shape"/>
    <property type="evidence" value="ECO:0007669"/>
    <property type="project" value="UniProtKB-KW"/>
</dbReference>
<keyword evidence="6" id="KW-0961">Cell wall biogenesis/degradation</keyword>
<dbReference type="InterPro" id="IPR018044">
    <property type="entry name" value="Peptidase_S11"/>
</dbReference>
<dbReference type="InterPro" id="IPR012338">
    <property type="entry name" value="Beta-lactam/transpept-like"/>
</dbReference>
<evidence type="ECO:0000256" key="7">
    <source>
        <dbReference type="PIRSR" id="PIRSR618044-1"/>
    </source>
</evidence>
<evidence type="ECO:0000256" key="3">
    <source>
        <dbReference type="ARBA" id="ARBA00022801"/>
    </source>
</evidence>
<name>A0A430A7E7_9ENTE</name>
<evidence type="ECO:0000256" key="9">
    <source>
        <dbReference type="RuleBase" id="RU004016"/>
    </source>
</evidence>
<comment type="caution">
    <text evidence="12">The sequence shown here is derived from an EMBL/GenBank/DDBJ whole genome shotgun (WGS) entry which is preliminary data.</text>
</comment>
<dbReference type="InterPro" id="IPR001967">
    <property type="entry name" value="Peptidase_S11_N"/>
</dbReference>
<evidence type="ECO:0000259" key="11">
    <source>
        <dbReference type="Pfam" id="PF00768"/>
    </source>
</evidence>
<evidence type="ECO:0000256" key="10">
    <source>
        <dbReference type="SAM" id="Phobius"/>
    </source>
</evidence>
<keyword evidence="13" id="KW-1185">Reference proteome</keyword>
<feature type="active site" description="Acyl-ester intermediate" evidence="7">
    <location>
        <position position="75"/>
    </location>
</feature>
<dbReference type="OrthoDB" id="9791132at2"/>
<dbReference type="GO" id="GO:0006508">
    <property type="term" value="P:proteolysis"/>
    <property type="evidence" value="ECO:0007669"/>
    <property type="project" value="InterPro"/>
</dbReference>
<dbReference type="GO" id="GO:0009252">
    <property type="term" value="P:peptidoglycan biosynthetic process"/>
    <property type="evidence" value="ECO:0007669"/>
    <property type="project" value="UniProtKB-KW"/>
</dbReference>
<dbReference type="Proteomes" id="UP000287101">
    <property type="component" value="Unassembled WGS sequence"/>
</dbReference>
<feature type="domain" description="Peptidase S11 D-alanyl-D-alanine carboxypeptidase A N-terminal" evidence="11">
    <location>
        <begin position="46"/>
        <end position="275"/>
    </location>
</feature>
<organism evidence="12 13">
    <name type="scientific">Vagococcus fessus</name>
    <dbReference type="NCBI Taxonomy" id="120370"/>
    <lineage>
        <taxon>Bacteria</taxon>
        <taxon>Bacillati</taxon>
        <taxon>Bacillota</taxon>
        <taxon>Bacilli</taxon>
        <taxon>Lactobacillales</taxon>
        <taxon>Enterococcaceae</taxon>
        <taxon>Vagococcus</taxon>
    </lineage>
</organism>
<evidence type="ECO:0000256" key="2">
    <source>
        <dbReference type="ARBA" id="ARBA00022729"/>
    </source>
</evidence>
<gene>
    <name evidence="12" type="ORF">CBF31_04710</name>
</gene>
<keyword evidence="10" id="KW-0472">Membrane</keyword>
<dbReference type="RefSeq" id="WP_126831243.1">
    <property type="nucleotide sequence ID" value="NZ_CBCRYB010000004.1"/>
</dbReference>
<keyword evidence="4" id="KW-0133">Cell shape</keyword>
<dbReference type="AlphaFoldDB" id="A0A430A7E7"/>
<dbReference type="SUPFAM" id="SSF56601">
    <property type="entry name" value="beta-lactamase/transpeptidase-like"/>
    <property type="match status" value="1"/>
</dbReference>
<accession>A0A430A7E7</accession>
<protein>
    <recommendedName>
        <fullName evidence="11">Peptidase S11 D-alanyl-D-alanine carboxypeptidase A N-terminal domain-containing protein</fullName>
    </recommendedName>
</protein>
<keyword evidence="2" id="KW-0732">Signal</keyword>
<evidence type="ECO:0000256" key="5">
    <source>
        <dbReference type="ARBA" id="ARBA00022984"/>
    </source>
</evidence>
<evidence type="ECO:0000256" key="6">
    <source>
        <dbReference type="ARBA" id="ARBA00023316"/>
    </source>
</evidence>
<keyword evidence="3" id="KW-0378">Hydrolase</keyword>
<proteinExistence type="inferred from homology"/>
<evidence type="ECO:0000256" key="8">
    <source>
        <dbReference type="PIRSR" id="PIRSR618044-2"/>
    </source>
</evidence>
<evidence type="ECO:0000256" key="1">
    <source>
        <dbReference type="ARBA" id="ARBA00007164"/>
    </source>
</evidence>
<comment type="similarity">
    <text evidence="1 9">Belongs to the peptidase S11 family.</text>
</comment>
<keyword evidence="5" id="KW-0573">Peptidoglycan synthesis</keyword>
<sequence length="295" mass="32258">MKKHWKVLIGVVIIGLGIGYYLVSTNQLTVGLSNEKVKMTNGNRIKLTSQQALLMTADGQVLLDKGKDKRIKPASLAKIMTAILAIELADQYGQELTKPVLVSGDANERLLIEGASVAGFQPNVYVTVEEMLYGLMLPSGADAAIALAITTAGSEEVFTDLMNEKAKELEMMNTHFTNGYGTEEANQYATLSDLAKLLLYSLKNETFRTVFTTDYYQDETYSFTSSLFSKFGDPQLKNGHLLGGKTGYTEEAGLCLATLAEVKGQEYILITVGAKGDHTTEQFNMIDARTVYDSL</sequence>